<evidence type="ECO:0000313" key="2">
    <source>
        <dbReference type="Proteomes" id="UP000024635"/>
    </source>
</evidence>
<comment type="caution">
    <text evidence="1">The sequence shown here is derived from an EMBL/GenBank/DDBJ whole genome shotgun (WGS) entry which is preliminary data.</text>
</comment>
<dbReference type="EMBL" id="JARK01000139">
    <property type="protein sequence ID" value="EYC42212.1"/>
    <property type="molecule type" value="Genomic_DNA"/>
</dbReference>
<dbReference type="Proteomes" id="UP000024635">
    <property type="component" value="Unassembled WGS sequence"/>
</dbReference>
<gene>
    <name evidence="1" type="primary">Acey_s0539.g3152</name>
    <name evidence="1" type="ORF">Y032_0539g3152</name>
</gene>
<sequence length="137" mass="14994">MDELSICQPLAWEFRFENTAILFICGFRDDEIVLCGGGSAAASRDVLPPPPPPVMSSVSALTSHTVPLPHSSAQASPPFMGSARYSHRCSFILGFLPCRCRRRQLTLAPLAGFRMTNRRDANNLFGDNRTAADNLAR</sequence>
<dbReference type="AlphaFoldDB" id="A0A016WSF3"/>
<keyword evidence="2" id="KW-1185">Reference proteome</keyword>
<organism evidence="1 2">
    <name type="scientific">Ancylostoma ceylanicum</name>
    <dbReference type="NCBI Taxonomy" id="53326"/>
    <lineage>
        <taxon>Eukaryota</taxon>
        <taxon>Metazoa</taxon>
        <taxon>Ecdysozoa</taxon>
        <taxon>Nematoda</taxon>
        <taxon>Chromadorea</taxon>
        <taxon>Rhabditida</taxon>
        <taxon>Rhabditina</taxon>
        <taxon>Rhabditomorpha</taxon>
        <taxon>Strongyloidea</taxon>
        <taxon>Ancylostomatidae</taxon>
        <taxon>Ancylostomatinae</taxon>
        <taxon>Ancylostoma</taxon>
    </lineage>
</organism>
<accession>A0A016WSF3</accession>
<proteinExistence type="predicted"/>
<name>A0A016WSF3_9BILA</name>
<reference evidence="2" key="1">
    <citation type="journal article" date="2015" name="Nat. Genet.">
        <title>The genome and transcriptome of the zoonotic hookworm Ancylostoma ceylanicum identify infection-specific gene families.</title>
        <authorList>
            <person name="Schwarz E.M."/>
            <person name="Hu Y."/>
            <person name="Antoshechkin I."/>
            <person name="Miller M.M."/>
            <person name="Sternberg P.W."/>
            <person name="Aroian R.V."/>
        </authorList>
    </citation>
    <scope>NUCLEOTIDE SEQUENCE</scope>
    <source>
        <strain evidence="2">HY135</strain>
    </source>
</reference>
<evidence type="ECO:0000313" key="1">
    <source>
        <dbReference type="EMBL" id="EYC42212.1"/>
    </source>
</evidence>
<protein>
    <submittedName>
        <fullName evidence="1">Uncharacterized protein</fullName>
    </submittedName>
</protein>